<name>A0AAW7HMI2_9PSED</name>
<accession>A0AAW7HMI2</accession>
<feature type="domain" description="PoNi N-terminal" evidence="1">
    <location>
        <begin position="9"/>
        <end position="131"/>
    </location>
</feature>
<dbReference type="SUPFAM" id="SSF140731">
    <property type="entry name" value="PA2201 C-terminal domain-like"/>
    <property type="match status" value="1"/>
</dbReference>
<comment type="caution">
    <text evidence="3">The sequence shown here is derived from an EMBL/GenBank/DDBJ whole genome shotgun (WGS) entry which is preliminary data.</text>
</comment>
<sequence>MTEFEQVKREPFLQEAAYLDSVAFWKENYVERRAESILEVERPEYVNVEMLSWRWCFQSMELLIALYSGGKPVDSLEFYVDHLFSQFQRHKQAYPGFSLKLWEPDAYQFTLWLLSFAVMFNKPGRITQVAGYLSEAPDDGEDILMRQLFSRVGVTVPGSTLIHERPYHELLNALNTEKDEQQQAVRSYLKQWYRGMRNCYWHDRHKARSDAGFFGYWAFEAGLVTVLWGVDDAPYRDLPFYPKDLVDDARKRQVIKSFPEHLQSAPYSDALAKSGEICPRTGVWVCDEWAVGPQTFMQGVEMPSENGRSVVWRLVKGL</sequence>
<feature type="domain" description="PoNi C-terminal" evidence="2">
    <location>
        <begin position="141"/>
        <end position="245"/>
    </location>
</feature>
<dbReference type="EMBL" id="JAJSRF020000001">
    <property type="protein sequence ID" value="MDM3954900.1"/>
    <property type="molecule type" value="Genomic_DNA"/>
</dbReference>
<dbReference type="GeneID" id="83679254"/>
<dbReference type="Pfam" id="PF08928">
    <property type="entry name" value="PoNi_N"/>
    <property type="match status" value="1"/>
</dbReference>
<proteinExistence type="predicted"/>
<dbReference type="Gene3D" id="1.10.3920.10">
    <property type="entry name" value="PA2201 C-terminal domain-like"/>
    <property type="match status" value="1"/>
</dbReference>
<protein>
    <submittedName>
        <fullName evidence="3">PoNi-like cognate immunity protein</fullName>
    </submittedName>
</protein>
<organism evidence="3 4">
    <name type="scientific">Pseudomonas alloputida</name>
    <dbReference type="NCBI Taxonomy" id="1940621"/>
    <lineage>
        <taxon>Bacteria</taxon>
        <taxon>Pseudomonadati</taxon>
        <taxon>Pseudomonadota</taxon>
        <taxon>Gammaproteobacteria</taxon>
        <taxon>Pseudomonadales</taxon>
        <taxon>Pseudomonadaceae</taxon>
        <taxon>Pseudomonas</taxon>
    </lineage>
</organism>
<evidence type="ECO:0000259" key="2">
    <source>
        <dbReference type="Pfam" id="PF08929"/>
    </source>
</evidence>
<dbReference type="Proteomes" id="UP001165439">
    <property type="component" value="Unassembled WGS sequence"/>
</dbReference>
<evidence type="ECO:0000313" key="4">
    <source>
        <dbReference type="Proteomes" id="UP001165439"/>
    </source>
</evidence>
<dbReference type="Pfam" id="PF08929">
    <property type="entry name" value="PoNi_C"/>
    <property type="match status" value="1"/>
</dbReference>
<dbReference type="AlphaFoldDB" id="A0AAW7HMI2"/>
<evidence type="ECO:0000259" key="1">
    <source>
        <dbReference type="Pfam" id="PF08928"/>
    </source>
</evidence>
<dbReference type="InterPro" id="IPR015025">
    <property type="entry name" value="PoNi_C"/>
</dbReference>
<gene>
    <name evidence="3" type="ORF">LU674_021625</name>
</gene>
<evidence type="ECO:0000313" key="3">
    <source>
        <dbReference type="EMBL" id="MDM3954900.1"/>
    </source>
</evidence>
<dbReference type="InterPro" id="IPR015024">
    <property type="entry name" value="PoNi_N"/>
</dbReference>
<dbReference type="InterPro" id="IPR028983">
    <property type="entry name" value="PA2201-like_C"/>
</dbReference>
<reference evidence="3" key="1">
    <citation type="submission" date="2023-06" db="EMBL/GenBank/DDBJ databases">
        <title>MBL-encoding genomic islands in Pseudomonas spp. in Poland.</title>
        <authorList>
            <person name="Urbanowicz P."/>
            <person name="Izdebski R."/>
            <person name="Biedrzycka M."/>
            <person name="Gniadkowski M."/>
        </authorList>
    </citation>
    <scope>NUCLEOTIDE SEQUENCE</scope>
    <source>
        <strain evidence="3">NMI5768_13</strain>
    </source>
</reference>
<dbReference type="RefSeq" id="WP_010954842.1">
    <property type="nucleotide sequence ID" value="NZ_CP128540.1"/>
</dbReference>